<keyword evidence="8" id="KW-0963">Cytoplasm</keyword>
<dbReference type="KEGG" id="rsb:RS694_09185"/>
<dbReference type="EC" id="2.5.1.17" evidence="3 8"/>
<dbReference type="Pfam" id="PF02572">
    <property type="entry name" value="CobA_CobO_BtuR"/>
    <property type="match status" value="1"/>
</dbReference>
<evidence type="ECO:0000256" key="2">
    <source>
        <dbReference type="ARBA" id="ARBA00007487"/>
    </source>
</evidence>
<dbReference type="RefSeq" id="WP_029707617.1">
    <property type="nucleotide sequence ID" value="NZ_CP019239.1"/>
</dbReference>
<name>A0A1P8K9M0_9BURK</name>
<dbReference type="InterPro" id="IPR027417">
    <property type="entry name" value="P-loop_NTPase"/>
</dbReference>
<evidence type="ECO:0000256" key="8">
    <source>
        <dbReference type="PIRNR" id="PIRNR015617"/>
    </source>
</evidence>
<dbReference type="UniPathway" id="UPA00148">
    <property type="reaction ID" value="UER00233"/>
</dbReference>
<keyword evidence="8 9" id="KW-0808">Transferase</keyword>
<keyword evidence="8" id="KW-0067">ATP-binding</keyword>
<dbReference type="PANTHER" id="PTHR46638:SF1">
    <property type="entry name" value="CORRINOID ADENOSYLTRANSFERASE"/>
    <property type="match status" value="1"/>
</dbReference>
<dbReference type="NCBIfam" id="NF004637">
    <property type="entry name" value="PRK05986.1"/>
    <property type="match status" value="1"/>
</dbReference>
<comment type="pathway">
    <text evidence="1 8">Cofactor biosynthesis; adenosylcobalamin biosynthesis; adenosylcobalamin from cob(II)yrinate a,c-diamide: step 2/7.</text>
</comment>
<dbReference type="AlphaFoldDB" id="A0A1P8K9M0"/>
<gene>
    <name evidence="9" type="ORF">RS694_09185</name>
</gene>
<dbReference type="PIRSF" id="PIRSF015617">
    <property type="entry name" value="Adensltrnsf_CobA"/>
    <property type="match status" value="1"/>
</dbReference>
<organism evidence="9 10">
    <name type="scientific">Rhodoferax saidenbachensis</name>
    <dbReference type="NCBI Taxonomy" id="1484693"/>
    <lineage>
        <taxon>Bacteria</taxon>
        <taxon>Pseudomonadati</taxon>
        <taxon>Pseudomonadota</taxon>
        <taxon>Betaproteobacteria</taxon>
        <taxon>Burkholderiales</taxon>
        <taxon>Comamonadaceae</taxon>
        <taxon>Rhodoferax</taxon>
    </lineage>
</organism>
<dbReference type="GO" id="GO:0005737">
    <property type="term" value="C:cytoplasm"/>
    <property type="evidence" value="ECO:0007669"/>
    <property type="project" value="UniProtKB-SubCell"/>
</dbReference>
<comment type="catalytic activity">
    <reaction evidence="6 8">
        <text>2 cob(II)yrinate a,c diamide + reduced [electron-transfer flavoprotein] + 2 ATP = 2 adenosylcob(III)yrinate a,c-diamide + 2 triphosphate + oxidized [electron-transfer flavoprotein] + 3 H(+)</text>
        <dbReference type="Rhea" id="RHEA:11528"/>
        <dbReference type="Rhea" id="RHEA-COMP:10685"/>
        <dbReference type="Rhea" id="RHEA-COMP:10686"/>
        <dbReference type="ChEBI" id="CHEBI:15378"/>
        <dbReference type="ChEBI" id="CHEBI:18036"/>
        <dbReference type="ChEBI" id="CHEBI:30616"/>
        <dbReference type="ChEBI" id="CHEBI:57692"/>
        <dbReference type="ChEBI" id="CHEBI:58307"/>
        <dbReference type="ChEBI" id="CHEBI:58503"/>
        <dbReference type="ChEBI" id="CHEBI:58537"/>
        <dbReference type="EC" id="2.5.1.17"/>
    </reaction>
</comment>
<dbReference type="Gene3D" id="3.40.50.300">
    <property type="entry name" value="P-loop containing nucleotide triphosphate hydrolases"/>
    <property type="match status" value="1"/>
</dbReference>
<keyword evidence="10" id="KW-1185">Reference proteome</keyword>
<keyword evidence="8" id="KW-0169">Cobalamin biosynthesis</keyword>
<dbReference type="GO" id="GO:0008817">
    <property type="term" value="F:corrinoid adenosyltransferase activity"/>
    <property type="evidence" value="ECO:0007669"/>
    <property type="project" value="UniProtKB-UniRule"/>
</dbReference>
<comment type="similarity">
    <text evidence="2 8">Belongs to the Cob(I)alamin adenosyltransferase family.</text>
</comment>
<evidence type="ECO:0000313" key="9">
    <source>
        <dbReference type="EMBL" id="APW42688.1"/>
    </source>
</evidence>
<dbReference type="InterPro" id="IPR003724">
    <property type="entry name" value="CblAdoTrfase_CobA"/>
</dbReference>
<protein>
    <recommendedName>
        <fullName evidence="3 8">Corrinoid adenosyltransferase</fullName>
        <ecNumber evidence="3 8">2.5.1.17</ecNumber>
    </recommendedName>
    <alternativeName>
        <fullName evidence="8">Cob(II)alamin adenosyltransferase</fullName>
    </alternativeName>
    <alternativeName>
        <fullName evidence="8">Cob(II)yrinic acid a,c-diamide adenosyltransferase</fullName>
    </alternativeName>
</protein>
<comment type="subcellular location">
    <subcellularLocation>
        <location evidence="8">Cytoplasm</location>
    </subcellularLocation>
</comment>
<dbReference type="NCBIfam" id="TIGR00708">
    <property type="entry name" value="cobA"/>
    <property type="match status" value="1"/>
</dbReference>
<dbReference type="STRING" id="1484693.RS694_09185"/>
<dbReference type="GO" id="GO:0005524">
    <property type="term" value="F:ATP binding"/>
    <property type="evidence" value="ECO:0007669"/>
    <property type="project" value="UniProtKB-UniRule"/>
</dbReference>
<evidence type="ECO:0000313" key="10">
    <source>
        <dbReference type="Proteomes" id="UP000186110"/>
    </source>
</evidence>
<dbReference type="GO" id="GO:0006779">
    <property type="term" value="P:porphyrin-containing compound biosynthetic process"/>
    <property type="evidence" value="ECO:0007669"/>
    <property type="project" value="UniProtKB-UniRule"/>
</dbReference>
<proteinExistence type="inferred from homology"/>
<evidence type="ECO:0000256" key="3">
    <source>
        <dbReference type="ARBA" id="ARBA00012454"/>
    </source>
</evidence>
<keyword evidence="4 8" id="KW-0627">Porphyrin biosynthesis</keyword>
<evidence type="ECO:0000256" key="5">
    <source>
        <dbReference type="ARBA" id="ARBA00024929"/>
    </source>
</evidence>
<dbReference type="eggNOG" id="COG2109">
    <property type="taxonomic scope" value="Bacteria"/>
</dbReference>
<accession>A0A1P8K9M0</accession>
<evidence type="ECO:0000256" key="4">
    <source>
        <dbReference type="ARBA" id="ARBA00023244"/>
    </source>
</evidence>
<sequence>MEIEAPPVDYQRVVPTAERRGLILVHTGTGKGKSTAAFGLALRAHGRGKAVKVYQFMKVPTARFGEHRLFEQLGIPIEGLGDGFSWKSRDLDHSAQLALDGWAKAEATIRAGGHFMVVLDEIMYPLRYGWIPLETILTCLRERPPHVHVVLTGRNAPAEMVELADTVTEMTLIKHHFKAGVPAQRGIED</sequence>
<dbReference type="EMBL" id="CP019239">
    <property type="protein sequence ID" value="APW42688.1"/>
    <property type="molecule type" value="Genomic_DNA"/>
</dbReference>
<reference evidence="9 10" key="1">
    <citation type="submission" date="2017-01" db="EMBL/GenBank/DDBJ databases">
        <authorList>
            <person name="Mah S.A."/>
            <person name="Swanson W.J."/>
            <person name="Moy G.W."/>
            <person name="Vacquier V.D."/>
        </authorList>
    </citation>
    <scope>NUCLEOTIDE SEQUENCE [LARGE SCALE GENOMIC DNA]</scope>
    <source>
        <strain evidence="9 10">DSM 22694</strain>
    </source>
</reference>
<comment type="catalytic activity">
    <reaction evidence="7 8">
        <text>2 cob(II)alamin + reduced [electron-transfer flavoprotein] + 2 ATP = 2 adenosylcob(III)alamin + 2 triphosphate + oxidized [electron-transfer flavoprotein] + 3 H(+)</text>
        <dbReference type="Rhea" id="RHEA:28671"/>
        <dbReference type="Rhea" id="RHEA-COMP:10685"/>
        <dbReference type="Rhea" id="RHEA-COMP:10686"/>
        <dbReference type="ChEBI" id="CHEBI:15378"/>
        <dbReference type="ChEBI" id="CHEBI:16304"/>
        <dbReference type="ChEBI" id="CHEBI:18036"/>
        <dbReference type="ChEBI" id="CHEBI:18408"/>
        <dbReference type="ChEBI" id="CHEBI:30616"/>
        <dbReference type="ChEBI" id="CHEBI:57692"/>
        <dbReference type="ChEBI" id="CHEBI:58307"/>
        <dbReference type="EC" id="2.5.1.17"/>
    </reaction>
</comment>
<dbReference type="CDD" id="cd00561">
    <property type="entry name" value="CobA_ACA"/>
    <property type="match status" value="1"/>
</dbReference>
<dbReference type="GO" id="GO:0009236">
    <property type="term" value="P:cobalamin biosynthetic process"/>
    <property type="evidence" value="ECO:0007669"/>
    <property type="project" value="UniProtKB-UniRule"/>
</dbReference>
<keyword evidence="8" id="KW-0547">Nucleotide-binding</keyword>
<evidence type="ECO:0000256" key="6">
    <source>
        <dbReference type="ARBA" id="ARBA00048555"/>
    </source>
</evidence>
<evidence type="ECO:0000256" key="7">
    <source>
        <dbReference type="ARBA" id="ARBA00048692"/>
    </source>
</evidence>
<dbReference type="SUPFAM" id="SSF52540">
    <property type="entry name" value="P-loop containing nucleoside triphosphate hydrolases"/>
    <property type="match status" value="1"/>
</dbReference>
<dbReference type="Proteomes" id="UP000186110">
    <property type="component" value="Chromosome"/>
</dbReference>
<dbReference type="PANTHER" id="PTHR46638">
    <property type="entry name" value="CORRINOID ADENOSYLTRANSFERASE"/>
    <property type="match status" value="1"/>
</dbReference>
<evidence type="ECO:0000256" key="1">
    <source>
        <dbReference type="ARBA" id="ARBA00005121"/>
    </source>
</evidence>
<comment type="function">
    <text evidence="5 8">Required for both de novo synthesis of the corrin ring for the assimilation of exogenous corrinoids. Participates in the adenosylation of a variety of incomplete and complete corrinoids.</text>
</comment>